<dbReference type="Pfam" id="PF06277">
    <property type="entry name" value="EutA"/>
    <property type="match status" value="1"/>
</dbReference>
<dbReference type="PIRSF" id="PIRSF012293">
    <property type="entry name" value="EutA"/>
    <property type="match status" value="1"/>
</dbReference>
<dbReference type="GO" id="GO:0016829">
    <property type="term" value="F:lyase activity"/>
    <property type="evidence" value="ECO:0007669"/>
    <property type="project" value="UniProtKB-KW"/>
</dbReference>
<organism evidence="1 2">
    <name type="scientific">Pseudonocardia acidicola</name>
    <dbReference type="NCBI Taxonomy" id="2724939"/>
    <lineage>
        <taxon>Bacteria</taxon>
        <taxon>Bacillati</taxon>
        <taxon>Actinomycetota</taxon>
        <taxon>Actinomycetes</taxon>
        <taxon>Pseudonocardiales</taxon>
        <taxon>Pseudonocardiaceae</taxon>
        <taxon>Pseudonocardia</taxon>
    </lineage>
</organism>
<gene>
    <name evidence="1" type="ORF">HF526_06165</name>
</gene>
<protein>
    <submittedName>
        <fullName evidence="1">Reactivating factor for ethanolamine ammonia lyase</fullName>
    </submittedName>
</protein>
<comment type="caution">
    <text evidence="1">The sequence shown here is derived from an EMBL/GenBank/DDBJ whole genome shotgun (WGS) entry which is preliminary data.</text>
</comment>
<dbReference type="SUPFAM" id="SSF53067">
    <property type="entry name" value="Actin-like ATPase domain"/>
    <property type="match status" value="1"/>
</dbReference>
<accession>A0ABX1S8W8</accession>
<dbReference type="RefSeq" id="WP_169380284.1">
    <property type="nucleotide sequence ID" value="NZ_JAAXLA010000007.1"/>
</dbReference>
<evidence type="ECO:0000313" key="2">
    <source>
        <dbReference type="Proteomes" id="UP000820669"/>
    </source>
</evidence>
<dbReference type="EMBL" id="JAAXLA010000007">
    <property type="protein sequence ID" value="NMH96903.1"/>
    <property type="molecule type" value="Genomic_DNA"/>
</dbReference>
<dbReference type="InterPro" id="IPR009377">
    <property type="entry name" value="EutA"/>
</dbReference>
<name>A0ABX1S8W8_9PSEU</name>
<keyword evidence="1" id="KW-0456">Lyase</keyword>
<dbReference type="Gene3D" id="3.30.420.40">
    <property type="match status" value="1"/>
</dbReference>
<keyword evidence="2" id="KW-1185">Reference proteome</keyword>
<reference evidence="1 2" key="1">
    <citation type="submission" date="2020-04" db="EMBL/GenBank/DDBJ databases">
        <authorList>
            <person name="Klaysubun C."/>
            <person name="Duangmal K."/>
            <person name="Lipun K."/>
        </authorList>
    </citation>
    <scope>NUCLEOTIDE SEQUENCE [LARGE SCALE GENOMIC DNA]</scope>
    <source>
        <strain evidence="1 2">K10HN5</strain>
    </source>
</reference>
<dbReference type="Proteomes" id="UP000820669">
    <property type="component" value="Unassembled WGS sequence"/>
</dbReference>
<sequence length="498" mass="53130">MHDVDFDHEHERGLTDEEREAVARTILEQDTLELLTVGIDIGSSTSHLLFARVYLRRDVHALSSRFTVVDRQVEWRSPIVLTPFLPDGTIDVHELGHFLRHSYAGAGFSPADVDSGAVILTGEAIKRRNARAIDELFASEAGRFVCATAGHRLECILAAHGSGATRISRERDAVVLHVDIGGGTTKLALIDRGKIRGVAAVAVGGRLVARDRAGRWTRVDDSARLVAAALDVDTSPESLADPAVRSTIADRLADLLVDHLAGGGLGELGRALELTPPLERTVDPDYLTFSGGVAEYLFGHENADHGDVARELARAVAARLDSRVRLPVLDPGQRIRATVIGASQFTVQVSGKTIHLGAGVSLPLQNVPVVQLEPLGEDIDAAAVAAGIRRAAEQQDRSLDEALALALCWTGPPTHARLAAVGRGIVEVADGGTEPLLLMIDGDVGQSLGRLLDRELGLHRPFVAIDGTRLADLDFVDVGEKLDPPGVVPVVIKSLLFS</sequence>
<proteinExistence type="predicted"/>
<dbReference type="InterPro" id="IPR043129">
    <property type="entry name" value="ATPase_NBD"/>
</dbReference>
<evidence type="ECO:0000313" key="1">
    <source>
        <dbReference type="EMBL" id="NMH96903.1"/>
    </source>
</evidence>